<protein>
    <submittedName>
        <fullName evidence="1">Uncharacterized protein</fullName>
    </submittedName>
</protein>
<proteinExistence type="predicted"/>
<feature type="non-terminal residue" evidence="1">
    <location>
        <position position="22"/>
    </location>
</feature>
<evidence type="ECO:0000313" key="1">
    <source>
        <dbReference type="EMBL" id="KKQ39070.1"/>
    </source>
</evidence>
<gene>
    <name evidence="1" type="ORF">US58_C0042G0010</name>
</gene>
<dbReference type="Proteomes" id="UP000034333">
    <property type="component" value="Unassembled WGS sequence"/>
</dbReference>
<comment type="caution">
    <text evidence="1">The sequence shown here is derived from an EMBL/GenBank/DDBJ whole genome shotgun (WGS) entry which is preliminary data.</text>
</comment>
<dbReference type="AlphaFoldDB" id="A0A0G0HKH1"/>
<accession>A0A0G0HKH1</accession>
<dbReference type="EMBL" id="LBTN01000042">
    <property type="protein sequence ID" value="KKQ39070.1"/>
    <property type="molecule type" value="Genomic_DNA"/>
</dbReference>
<evidence type="ECO:0000313" key="2">
    <source>
        <dbReference type="Proteomes" id="UP000034333"/>
    </source>
</evidence>
<reference evidence="1 2" key="1">
    <citation type="journal article" date="2015" name="Nature">
        <title>rRNA introns, odd ribosomes, and small enigmatic genomes across a large radiation of phyla.</title>
        <authorList>
            <person name="Brown C.T."/>
            <person name="Hug L.A."/>
            <person name="Thomas B.C."/>
            <person name="Sharon I."/>
            <person name="Castelle C.J."/>
            <person name="Singh A."/>
            <person name="Wilkins M.J."/>
            <person name="Williams K.H."/>
            <person name="Banfield J.F."/>
        </authorList>
    </citation>
    <scope>NUCLEOTIDE SEQUENCE [LARGE SCALE GENOMIC DNA]</scope>
</reference>
<organism evidence="1 2">
    <name type="scientific">Candidatus Magasanikbacteria bacterium GW2011_GWA2_37_8</name>
    <dbReference type="NCBI Taxonomy" id="1619036"/>
    <lineage>
        <taxon>Bacteria</taxon>
        <taxon>Candidatus Magasanikiibacteriota</taxon>
    </lineage>
</organism>
<name>A0A0G0HKH1_9BACT</name>
<sequence length="22" mass="2578">MNETIVNGINLQVNEEYFSSYL</sequence>